<proteinExistence type="predicted"/>
<comment type="caution">
    <text evidence="2">The sequence shown here is derived from an EMBL/GenBank/DDBJ whole genome shotgun (WGS) entry which is preliminary data.</text>
</comment>
<reference evidence="2 3" key="1">
    <citation type="submission" date="2019-08" db="EMBL/GenBank/DDBJ databases">
        <title>Deep-cultivation of Planctomycetes and their phenomic and genomic characterization uncovers novel biology.</title>
        <authorList>
            <person name="Wiegand S."/>
            <person name="Jogler M."/>
            <person name="Boedeker C."/>
            <person name="Pinto D."/>
            <person name="Vollmers J."/>
            <person name="Rivas-Marin E."/>
            <person name="Kohn T."/>
            <person name="Peeters S.H."/>
            <person name="Heuer A."/>
            <person name="Rast P."/>
            <person name="Oberbeckmann S."/>
            <person name="Bunk B."/>
            <person name="Jeske O."/>
            <person name="Meyerdierks A."/>
            <person name="Storesund J.E."/>
            <person name="Kallscheuer N."/>
            <person name="Luecker S."/>
            <person name="Lage O.M."/>
            <person name="Pohl T."/>
            <person name="Merkel B.J."/>
            <person name="Hornburger P."/>
            <person name="Mueller R.-W."/>
            <person name="Bruemmer F."/>
            <person name="Labrenz M."/>
            <person name="Spormann A.M."/>
            <person name="Op Den Camp H."/>
            <person name="Overmann J."/>
            <person name="Amann R."/>
            <person name="Jetten M.S.M."/>
            <person name="Mascher T."/>
            <person name="Medema M.H."/>
            <person name="Devos D.P."/>
            <person name="Kaster A.-K."/>
            <person name="Ovreas L."/>
            <person name="Rohde M."/>
            <person name="Galperin M.Y."/>
            <person name="Jogler C."/>
        </authorList>
    </citation>
    <scope>NUCLEOTIDE SEQUENCE [LARGE SCALE GENOMIC DNA]</scope>
    <source>
        <strain evidence="2 3">LF1</strain>
    </source>
</reference>
<gene>
    <name evidence="2" type="ORF">LF1_34490</name>
</gene>
<feature type="chain" id="PRO_5022863917" evidence="1">
    <location>
        <begin position="23"/>
        <end position="405"/>
    </location>
</feature>
<evidence type="ECO:0000313" key="3">
    <source>
        <dbReference type="Proteomes" id="UP000322699"/>
    </source>
</evidence>
<dbReference type="AlphaFoldDB" id="A0A5B1CI66"/>
<accession>A0A5B1CI66</accession>
<dbReference type="SUPFAM" id="SSF101898">
    <property type="entry name" value="NHL repeat"/>
    <property type="match status" value="1"/>
</dbReference>
<keyword evidence="3" id="KW-1185">Reference proteome</keyword>
<organism evidence="2 3">
    <name type="scientific">Rubripirellula obstinata</name>
    <dbReference type="NCBI Taxonomy" id="406547"/>
    <lineage>
        <taxon>Bacteria</taxon>
        <taxon>Pseudomonadati</taxon>
        <taxon>Planctomycetota</taxon>
        <taxon>Planctomycetia</taxon>
        <taxon>Pirellulales</taxon>
        <taxon>Pirellulaceae</taxon>
        <taxon>Rubripirellula</taxon>
    </lineage>
</organism>
<evidence type="ECO:0000256" key="1">
    <source>
        <dbReference type="SAM" id="SignalP"/>
    </source>
</evidence>
<dbReference type="EMBL" id="VRLW01000001">
    <property type="protein sequence ID" value="KAA1260907.1"/>
    <property type="molecule type" value="Genomic_DNA"/>
</dbReference>
<name>A0A5B1CI66_9BACT</name>
<evidence type="ECO:0000313" key="2">
    <source>
        <dbReference type="EMBL" id="KAA1260907.1"/>
    </source>
</evidence>
<dbReference type="RefSeq" id="WP_235033351.1">
    <property type="nucleotide sequence ID" value="NZ_LWSK01000171.1"/>
</dbReference>
<sequence length="405" mass="43951" precursor="true">MRVLSSCFALVSFLLIGPAVFAHDGHAHDHQDVGSDDETNQTFTAVLLESAADNSFTIDEKTYTWKHRSDLGVQSEAMTKAAIPGLHNNADEDPETGEVVTVVAKHGLVTLSEDLKEWKLIENQDPYFAKRMNAHGTDCFKLDGKVLWAFASTNTNEVVVAQRGEILGKLKKPQGDEFDNEVVNKYYLDGGKFTPCDVVWLPEAQSLIVVTGYTPGDYVLTAKFVDGNWQWIGAAWGGKTNLGGPFQTAHGVEVDNIDGKETVIIASREHGRIYGFDESGKGVSIPGSNEQKFIALPKGSTPCNVSLTDSLTSDAAFLPLLNALPSTNKVAPVLVMVDGISVGNLIPASFDGLQYMHHVHGFRTVTRDGKLFGIALSWPNGWENKNGKRNDGQTAVFEAVEVSAN</sequence>
<dbReference type="Proteomes" id="UP000322699">
    <property type="component" value="Unassembled WGS sequence"/>
</dbReference>
<protein>
    <submittedName>
        <fullName evidence="2">Uncharacterized protein</fullName>
    </submittedName>
</protein>
<keyword evidence="1" id="KW-0732">Signal</keyword>
<feature type="signal peptide" evidence="1">
    <location>
        <begin position="1"/>
        <end position="22"/>
    </location>
</feature>